<name>D7T221_VITVI</name>
<dbReference type="HOGENOM" id="CLU_3421747_0_0_1"/>
<protein>
    <submittedName>
        <fullName evidence="1">Uncharacterized protein</fullName>
    </submittedName>
</protein>
<dbReference type="PaxDb" id="29760-VIT_16s0022g00090.t01"/>
<evidence type="ECO:0000313" key="2">
    <source>
        <dbReference type="Proteomes" id="UP000009183"/>
    </source>
</evidence>
<accession>D7T221</accession>
<keyword evidence="2" id="KW-1185">Reference proteome</keyword>
<proteinExistence type="predicted"/>
<dbReference type="EMBL" id="FN595506">
    <property type="protein sequence ID" value="CBI24627.3"/>
    <property type="molecule type" value="Genomic_DNA"/>
</dbReference>
<organism evidence="1 2">
    <name type="scientific">Vitis vinifera</name>
    <name type="common">Grape</name>
    <dbReference type="NCBI Taxonomy" id="29760"/>
    <lineage>
        <taxon>Eukaryota</taxon>
        <taxon>Viridiplantae</taxon>
        <taxon>Streptophyta</taxon>
        <taxon>Embryophyta</taxon>
        <taxon>Tracheophyta</taxon>
        <taxon>Spermatophyta</taxon>
        <taxon>Magnoliopsida</taxon>
        <taxon>eudicotyledons</taxon>
        <taxon>Gunneridae</taxon>
        <taxon>Pentapetalae</taxon>
        <taxon>rosids</taxon>
        <taxon>Vitales</taxon>
        <taxon>Vitaceae</taxon>
        <taxon>Viteae</taxon>
        <taxon>Vitis</taxon>
    </lineage>
</organism>
<dbReference type="Proteomes" id="UP000009183">
    <property type="component" value="Chromosome 16"/>
</dbReference>
<dbReference type="InParanoid" id="D7T221"/>
<sequence length="24" mass="2620">MSRKGPSVYGVEDGILSLERLPIC</sequence>
<gene>
    <name evidence="1" type="ordered locus">VIT_16s0022g00090</name>
</gene>
<dbReference type="AlphaFoldDB" id="D7T221"/>
<evidence type="ECO:0000313" key="1">
    <source>
        <dbReference type="EMBL" id="CBI24627.3"/>
    </source>
</evidence>
<reference evidence="2" key="1">
    <citation type="journal article" date="2007" name="Nature">
        <title>The grapevine genome sequence suggests ancestral hexaploidization in major angiosperm phyla.</title>
        <authorList>
            <consortium name="The French-Italian Public Consortium for Grapevine Genome Characterization."/>
            <person name="Jaillon O."/>
            <person name="Aury J.-M."/>
            <person name="Noel B."/>
            <person name="Policriti A."/>
            <person name="Clepet C."/>
            <person name="Casagrande A."/>
            <person name="Choisne N."/>
            <person name="Aubourg S."/>
            <person name="Vitulo N."/>
            <person name="Jubin C."/>
            <person name="Vezzi A."/>
            <person name="Legeai F."/>
            <person name="Hugueney P."/>
            <person name="Dasilva C."/>
            <person name="Horner D."/>
            <person name="Mica E."/>
            <person name="Jublot D."/>
            <person name="Poulain J."/>
            <person name="Bruyere C."/>
            <person name="Billault A."/>
            <person name="Segurens B."/>
            <person name="Gouyvenoux M."/>
            <person name="Ugarte E."/>
            <person name="Cattonaro F."/>
            <person name="Anthouard V."/>
            <person name="Vico V."/>
            <person name="Del Fabbro C."/>
            <person name="Alaux M."/>
            <person name="Di Gaspero G."/>
            <person name="Dumas V."/>
            <person name="Felice N."/>
            <person name="Paillard S."/>
            <person name="Juman I."/>
            <person name="Moroldo M."/>
            <person name="Scalabrin S."/>
            <person name="Canaguier A."/>
            <person name="Le Clainche I."/>
            <person name="Malacrida G."/>
            <person name="Durand E."/>
            <person name="Pesole G."/>
            <person name="Laucou V."/>
            <person name="Chatelet P."/>
            <person name="Merdinoglu D."/>
            <person name="Delledonne M."/>
            <person name="Pezzotti M."/>
            <person name="Lecharny A."/>
            <person name="Scarpelli C."/>
            <person name="Artiguenave F."/>
            <person name="Pe M.E."/>
            <person name="Valle G."/>
            <person name="Morgante M."/>
            <person name="Caboche M."/>
            <person name="Adam-Blondon A.-F."/>
            <person name="Weissenbach J."/>
            <person name="Quetier F."/>
            <person name="Wincker P."/>
        </authorList>
    </citation>
    <scope>NUCLEOTIDE SEQUENCE [LARGE SCALE GENOMIC DNA]</scope>
    <source>
        <strain evidence="2">cv. Pinot noir / PN40024</strain>
    </source>
</reference>